<dbReference type="InterPro" id="IPR036390">
    <property type="entry name" value="WH_DNA-bd_sf"/>
</dbReference>
<dbReference type="AlphaFoldDB" id="A0A3M8DP41"/>
<dbReference type="Pfam" id="PF01638">
    <property type="entry name" value="HxlR"/>
    <property type="match status" value="1"/>
</dbReference>
<dbReference type="Proteomes" id="UP000271031">
    <property type="component" value="Unassembled WGS sequence"/>
</dbReference>
<feature type="domain" description="HTH hxlR-type" evidence="4">
    <location>
        <begin position="18"/>
        <end position="117"/>
    </location>
</feature>
<dbReference type="PROSITE" id="PS51118">
    <property type="entry name" value="HTH_HXLR"/>
    <property type="match status" value="1"/>
</dbReference>
<evidence type="ECO:0000256" key="3">
    <source>
        <dbReference type="ARBA" id="ARBA00023163"/>
    </source>
</evidence>
<reference evidence="5 6" key="1">
    <citation type="submission" date="2018-10" db="EMBL/GenBank/DDBJ databases">
        <title>Phylogenomics of Brevibacillus.</title>
        <authorList>
            <person name="Dunlap C."/>
        </authorList>
    </citation>
    <scope>NUCLEOTIDE SEQUENCE [LARGE SCALE GENOMIC DNA]</scope>
    <source>
        <strain evidence="5 6">JCM 15716</strain>
    </source>
</reference>
<sequence>MHNEEPIVLEKGEPGVPCPIAKTIDVIGTKWTFLIIRDLLIEGTLRFSDLLRSMEGISPKTLSLRLRELEEHGIVERTVYPEVPPRVEYTITPKGKQLEGIFIELKRFGLTLDKEKG</sequence>
<proteinExistence type="predicted"/>
<gene>
    <name evidence="5" type="ORF">EDM56_12060</name>
</gene>
<keyword evidence="1" id="KW-0805">Transcription regulation</keyword>
<dbReference type="PANTHER" id="PTHR33204:SF37">
    <property type="entry name" value="HTH-TYPE TRANSCRIPTIONAL REGULATOR YODB"/>
    <property type="match status" value="1"/>
</dbReference>
<dbReference type="RefSeq" id="WP_122918139.1">
    <property type="nucleotide sequence ID" value="NZ_RHHQ01000008.1"/>
</dbReference>
<evidence type="ECO:0000256" key="1">
    <source>
        <dbReference type="ARBA" id="ARBA00023015"/>
    </source>
</evidence>
<accession>A0A3M8DP41</accession>
<keyword evidence="2" id="KW-0238">DNA-binding</keyword>
<dbReference type="InterPro" id="IPR036388">
    <property type="entry name" value="WH-like_DNA-bd_sf"/>
</dbReference>
<dbReference type="CDD" id="cd00090">
    <property type="entry name" value="HTH_ARSR"/>
    <property type="match status" value="1"/>
</dbReference>
<evidence type="ECO:0000313" key="6">
    <source>
        <dbReference type="Proteomes" id="UP000271031"/>
    </source>
</evidence>
<name>A0A3M8DP41_9BACL</name>
<dbReference type="GO" id="GO:0003677">
    <property type="term" value="F:DNA binding"/>
    <property type="evidence" value="ECO:0007669"/>
    <property type="project" value="UniProtKB-KW"/>
</dbReference>
<evidence type="ECO:0000313" key="5">
    <source>
        <dbReference type="EMBL" id="RNB89886.1"/>
    </source>
</evidence>
<dbReference type="Gene3D" id="1.10.10.10">
    <property type="entry name" value="Winged helix-like DNA-binding domain superfamily/Winged helix DNA-binding domain"/>
    <property type="match status" value="1"/>
</dbReference>
<keyword evidence="3" id="KW-0804">Transcription</keyword>
<dbReference type="PANTHER" id="PTHR33204">
    <property type="entry name" value="TRANSCRIPTIONAL REGULATOR, MARR FAMILY"/>
    <property type="match status" value="1"/>
</dbReference>
<protein>
    <submittedName>
        <fullName evidence="5">Transcriptional regulator</fullName>
    </submittedName>
</protein>
<evidence type="ECO:0000256" key="2">
    <source>
        <dbReference type="ARBA" id="ARBA00023125"/>
    </source>
</evidence>
<dbReference type="InterPro" id="IPR002577">
    <property type="entry name" value="HTH_HxlR"/>
</dbReference>
<dbReference type="SUPFAM" id="SSF46785">
    <property type="entry name" value="Winged helix' DNA-binding domain"/>
    <property type="match status" value="1"/>
</dbReference>
<dbReference type="OrthoDB" id="9791143at2"/>
<dbReference type="InterPro" id="IPR011991">
    <property type="entry name" value="ArsR-like_HTH"/>
</dbReference>
<dbReference type="EMBL" id="RHHQ01000008">
    <property type="protein sequence ID" value="RNB89886.1"/>
    <property type="molecule type" value="Genomic_DNA"/>
</dbReference>
<evidence type="ECO:0000259" key="4">
    <source>
        <dbReference type="PROSITE" id="PS51118"/>
    </source>
</evidence>
<comment type="caution">
    <text evidence="5">The sequence shown here is derived from an EMBL/GenBank/DDBJ whole genome shotgun (WGS) entry which is preliminary data.</text>
</comment>
<organism evidence="5 6">
    <name type="scientific">Brevibacillus fluminis</name>
    <dbReference type="NCBI Taxonomy" id="511487"/>
    <lineage>
        <taxon>Bacteria</taxon>
        <taxon>Bacillati</taxon>
        <taxon>Bacillota</taxon>
        <taxon>Bacilli</taxon>
        <taxon>Bacillales</taxon>
        <taxon>Paenibacillaceae</taxon>
        <taxon>Brevibacillus</taxon>
    </lineage>
</organism>
<keyword evidence="6" id="KW-1185">Reference proteome</keyword>